<proteinExistence type="predicted"/>
<protein>
    <submittedName>
        <fullName evidence="1">Uncharacterized protein</fullName>
    </submittedName>
</protein>
<reference evidence="1" key="1">
    <citation type="submission" date="2015-07" db="EMBL/GenBank/DDBJ databases">
        <title>MeaNS - Measles Nucleotide Surveillance Program.</title>
        <authorList>
            <person name="Tran T."/>
            <person name="Druce J."/>
        </authorList>
    </citation>
    <scope>NUCLEOTIDE SEQUENCE</scope>
    <source>
        <strain evidence="1">UCB-OBI-ISO-001</strain>
        <tissue evidence="1">Gonad</tissue>
    </source>
</reference>
<dbReference type="AlphaFoldDB" id="A0A0L8FQ41"/>
<evidence type="ECO:0000313" key="1">
    <source>
        <dbReference type="EMBL" id="KOF66515.1"/>
    </source>
</evidence>
<name>A0A0L8FQ41_OCTBM</name>
<accession>A0A0L8FQ41</accession>
<dbReference type="EMBL" id="KQ427990">
    <property type="protein sequence ID" value="KOF66515.1"/>
    <property type="molecule type" value="Genomic_DNA"/>
</dbReference>
<gene>
    <name evidence="1" type="ORF">OCBIM_22012047mg</name>
</gene>
<sequence length="150" mass="17940">MNMVQDLILTPPGSVSYDTFKITFIKRTSELQQKHLHQLLISERLHQLLMSECLHQLLITEYLCQLLISEHLHQLLILEELEDRKPSQILQRMKQLLREQKSLSCFFSSIFPPIHKWSWLPPENPLHLRNWLSLQTKLPKYHINILPYLL</sequence>
<organism evidence="1">
    <name type="scientific">Octopus bimaculoides</name>
    <name type="common">California two-spotted octopus</name>
    <dbReference type="NCBI Taxonomy" id="37653"/>
    <lineage>
        <taxon>Eukaryota</taxon>
        <taxon>Metazoa</taxon>
        <taxon>Spiralia</taxon>
        <taxon>Lophotrochozoa</taxon>
        <taxon>Mollusca</taxon>
        <taxon>Cephalopoda</taxon>
        <taxon>Coleoidea</taxon>
        <taxon>Octopodiformes</taxon>
        <taxon>Octopoda</taxon>
        <taxon>Incirrata</taxon>
        <taxon>Octopodidae</taxon>
        <taxon>Octopus</taxon>
    </lineage>
</organism>